<dbReference type="Gramene" id="KQK13721">
    <property type="protein sequence ID" value="KQK13721"/>
    <property type="gene ID" value="BRADI_1g12060v3"/>
</dbReference>
<dbReference type="OrthoDB" id="718041at2759"/>
<reference evidence="2" key="2">
    <citation type="submission" date="2017-06" db="EMBL/GenBank/DDBJ databases">
        <title>WGS assembly of Brachypodium distachyon.</title>
        <authorList>
            <consortium name="The International Brachypodium Initiative"/>
            <person name="Lucas S."/>
            <person name="Harmon-Smith M."/>
            <person name="Lail K."/>
            <person name="Tice H."/>
            <person name="Grimwood J."/>
            <person name="Bruce D."/>
            <person name="Barry K."/>
            <person name="Shu S."/>
            <person name="Lindquist E."/>
            <person name="Wang M."/>
            <person name="Pitluck S."/>
            <person name="Vogel J.P."/>
            <person name="Garvin D.F."/>
            <person name="Mockler T.C."/>
            <person name="Schmutz J."/>
            <person name="Rokhsar D."/>
            <person name="Bevan M.W."/>
        </authorList>
    </citation>
    <scope>NUCLEOTIDE SEQUENCE</scope>
    <source>
        <strain evidence="2">Bd21</strain>
    </source>
</reference>
<dbReference type="PROSITE" id="PS50033">
    <property type="entry name" value="UBX"/>
    <property type="match status" value="1"/>
</dbReference>
<dbReference type="InterPro" id="IPR029071">
    <property type="entry name" value="Ubiquitin-like_domsf"/>
</dbReference>
<dbReference type="EnsemblPlants" id="KQK13721">
    <property type="protein sequence ID" value="KQK13721"/>
    <property type="gene ID" value="BRADI_1g12060v3"/>
</dbReference>
<dbReference type="eggNOG" id="ENOG502R4I7">
    <property type="taxonomic scope" value="Eukaryota"/>
</dbReference>
<evidence type="ECO:0000313" key="3">
    <source>
        <dbReference type="EnsemblPlants" id="KQK13721"/>
    </source>
</evidence>
<dbReference type="InterPro" id="IPR001012">
    <property type="entry name" value="UBX_dom"/>
</dbReference>
<proteinExistence type="predicted"/>
<name>I1GPF6_BRADI</name>
<dbReference type="EMBL" id="CM000880">
    <property type="protein sequence ID" value="KQK13721.1"/>
    <property type="molecule type" value="Genomic_DNA"/>
</dbReference>
<protein>
    <recommendedName>
        <fullName evidence="1">UBX domain-containing protein</fullName>
    </recommendedName>
</protein>
<dbReference type="InParanoid" id="I1GPF6"/>
<sequence length="123" mass="13462">MEVDKLTATMRDYSNNNRLQQASPLAVPCGGGGEPAAMSEEEPCTVRVRFPDGRVLCENFGADRPATELFLYCQSVLVQGGGAMRPFRLVRLAGGATNEIRPDGSSFRKFGLHHCTVHLVFYV</sequence>
<dbReference type="Pfam" id="PF00789">
    <property type="entry name" value="UBX"/>
    <property type="match status" value="1"/>
</dbReference>
<dbReference type="HOGENOM" id="CLU_1789991_0_0_1"/>
<evidence type="ECO:0000313" key="4">
    <source>
        <dbReference type="Proteomes" id="UP000008810"/>
    </source>
</evidence>
<reference evidence="2 3" key="1">
    <citation type="journal article" date="2010" name="Nature">
        <title>Genome sequencing and analysis of the model grass Brachypodium distachyon.</title>
        <authorList>
            <consortium name="International Brachypodium Initiative"/>
        </authorList>
    </citation>
    <scope>NUCLEOTIDE SEQUENCE [LARGE SCALE GENOMIC DNA]</scope>
    <source>
        <strain evidence="2 3">Bd21</strain>
    </source>
</reference>
<evidence type="ECO:0000259" key="1">
    <source>
        <dbReference type="PROSITE" id="PS50033"/>
    </source>
</evidence>
<evidence type="ECO:0000313" key="2">
    <source>
        <dbReference type="EMBL" id="KQK13721.1"/>
    </source>
</evidence>
<dbReference type="SUPFAM" id="SSF54236">
    <property type="entry name" value="Ubiquitin-like"/>
    <property type="match status" value="1"/>
</dbReference>
<accession>I1GPF6</accession>
<dbReference type="Gene3D" id="3.10.20.90">
    <property type="entry name" value="Phosphatidylinositol 3-kinase Catalytic Subunit, Chain A, domain 1"/>
    <property type="match status" value="1"/>
</dbReference>
<gene>
    <name evidence="2" type="ORF">BRADI_1g12060v3</name>
</gene>
<dbReference type="Proteomes" id="UP000008810">
    <property type="component" value="Chromosome 1"/>
</dbReference>
<dbReference type="STRING" id="15368.I1GPF6"/>
<feature type="domain" description="UBX" evidence="1">
    <location>
        <begin position="39"/>
        <end position="89"/>
    </location>
</feature>
<dbReference type="FunCoup" id="I1GPF6">
    <property type="interactions" value="116"/>
</dbReference>
<organism evidence="2">
    <name type="scientific">Brachypodium distachyon</name>
    <name type="common">Purple false brome</name>
    <name type="synonym">Trachynia distachya</name>
    <dbReference type="NCBI Taxonomy" id="15368"/>
    <lineage>
        <taxon>Eukaryota</taxon>
        <taxon>Viridiplantae</taxon>
        <taxon>Streptophyta</taxon>
        <taxon>Embryophyta</taxon>
        <taxon>Tracheophyta</taxon>
        <taxon>Spermatophyta</taxon>
        <taxon>Magnoliopsida</taxon>
        <taxon>Liliopsida</taxon>
        <taxon>Poales</taxon>
        <taxon>Poaceae</taxon>
        <taxon>BOP clade</taxon>
        <taxon>Pooideae</taxon>
        <taxon>Stipodae</taxon>
        <taxon>Brachypodieae</taxon>
        <taxon>Brachypodium</taxon>
    </lineage>
</organism>
<reference evidence="3" key="3">
    <citation type="submission" date="2018-08" db="UniProtKB">
        <authorList>
            <consortium name="EnsemblPlants"/>
        </authorList>
    </citation>
    <scope>IDENTIFICATION</scope>
    <source>
        <strain evidence="3">cv. Bd21</strain>
    </source>
</reference>
<dbReference type="AlphaFoldDB" id="I1GPF6"/>
<keyword evidence="4" id="KW-1185">Reference proteome</keyword>